<evidence type="ECO:0000313" key="1">
    <source>
        <dbReference type="EMBL" id="CAI6339090.1"/>
    </source>
</evidence>
<proteinExistence type="predicted"/>
<name>A0A9W4UN85_9PLEO</name>
<protein>
    <submittedName>
        <fullName evidence="1">Uncharacterized protein</fullName>
    </submittedName>
</protein>
<dbReference type="Proteomes" id="UP001152607">
    <property type="component" value="Unassembled WGS sequence"/>
</dbReference>
<organism evidence="1 2">
    <name type="scientific">Periconia digitata</name>
    <dbReference type="NCBI Taxonomy" id="1303443"/>
    <lineage>
        <taxon>Eukaryota</taxon>
        <taxon>Fungi</taxon>
        <taxon>Dikarya</taxon>
        <taxon>Ascomycota</taxon>
        <taxon>Pezizomycotina</taxon>
        <taxon>Dothideomycetes</taxon>
        <taxon>Pleosporomycetidae</taxon>
        <taxon>Pleosporales</taxon>
        <taxon>Massarineae</taxon>
        <taxon>Periconiaceae</taxon>
        <taxon>Periconia</taxon>
    </lineage>
</organism>
<sequence length="72" mass="8497">MHLDGGRARYLLLRSWLLDFSYTGHCFQQHANYKEDSLKNVHSQNLRLHDHGLHCALVRKPILNEHHRIAVD</sequence>
<keyword evidence="2" id="KW-1185">Reference proteome</keyword>
<evidence type="ECO:0000313" key="2">
    <source>
        <dbReference type="Proteomes" id="UP001152607"/>
    </source>
</evidence>
<dbReference type="AlphaFoldDB" id="A0A9W4UN85"/>
<gene>
    <name evidence="1" type="ORF">PDIGIT_LOCUS12231</name>
</gene>
<comment type="caution">
    <text evidence="1">The sequence shown here is derived from an EMBL/GenBank/DDBJ whole genome shotgun (WGS) entry which is preliminary data.</text>
</comment>
<accession>A0A9W4UN85</accession>
<reference evidence="1" key="1">
    <citation type="submission" date="2023-01" db="EMBL/GenBank/DDBJ databases">
        <authorList>
            <person name="Van Ghelder C."/>
            <person name="Rancurel C."/>
        </authorList>
    </citation>
    <scope>NUCLEOTIDE SEQUENCE</scope>
    <source>
        <strain evidence="1">CNCM I-4278</strain>
    </source>
</reference>
<dbReference type="EMBL" id="CAOQHR010000008">
    <property type="protein sequence ID" value="CAI6339090.1"/>
    <property type="molecule type" value="Genomic_DNA"/>
</dbReference>